<dbReference type="PROSITE" id="PS01129">
    <property type="entry name" value="PSI_RLU"/>
    <property type="match status" value="1"/>
</dbReference>
<dbReference type="InterPro" id="IPR020103">
    <property type="entry name" value="PsdUridine_synth_cat_dom_sf"/>
</dbReference>
<dbReference type="CDD" id="cd00165">
    <property type="entry name" value="S4"/>
    <property type="match status" value="1"/>
</dbReference>
<keyword evidence="3 8" id="KW-0413">Isomerase</keyword>
<dbReference type="InterPro" id="IPR006225">
    <property type="entry name" value="PsdUridine_synth_RluC/D"/>
</dbReference>
<dbReference type="CDD" id="cd02869">
    <property type="entry name" value="PseudoU_synth_RluA_like"/>
    <property type="match status" value="1"/>
</dbReference>
<reference evidence="11 12" key="1">
    <citation type="submission" date="2020-12" db="EMBL/GenBank/DDBJ databases">
        <authorList>
            <person name="Shan Y."/>
        </authorList>
    </citation>
    <scope>NUCLEOTIDE SEQUENCE [LARGE SCALE GENOMIC DNA]</scope>
    <source>
        <strain evidence="12">csc3.9</strain>
    </source>
</reference>
<keyword evidence="12" id="KW-1185">Reference proteome</keyword>
<dbReference type="EC" id="5.4.99.-" evidence="8"/>
<dbReference type="EMBL" id="CP066167">
    <property type="protein sequence ID" value="QQD17017.1"/>
    <property type="molecule type" value="Genomic_DNA"/>
</dbReference>
<dbReference type="Proteomes" id="UP000596063">
    <property type="component" value="Chromosome"/>
</dbReference>
<evidence type="ECO:0000256" key="6">
    <source>
        <dbReference type="PIRSR" id="PIRSR606225-1"/>
    </source>
</evidence>
<proteinExistence type="inferred from homology"/>
<dbReference type="Pfam" id="PF00849">
    <property type="entry name" value="PseudoU_synth_2"/>
    <property type="match status" value="1"/>
</dbReference>
<dbReference type="InterPro" id="IPR002942">
    <property type="entry name" value="S4_RNA-bd"/>
</dbReference>
<evidence type="ECO:0000256" key="3">
    <source>
        <dbReference type="ARBA" id="ARBA00023235"/>
    </source>
</evidence>
<dbReference type="PROSITE" id="PS50889">
    <property type="entry name" value="S4"/>
    <property type="match status" value="1"/>
</dbReference>
<comment type="function">
    <text evidence="5">Responsible for synthesis of pseudouridine from uracil at positions 1911, 1915 and 1917 in 23S ribosomal RNA.</text>
</comment>
<organism evidence="11 12">
    <name type="scientific">Spongiibacter nanhainus</name>
    <dbReference type="NCBI Taxonomy" id="2794344"/>
    <lineage>
        <taxon>Bacteria</taxon>
        <taxon>Pseudomonadati</taxon>
        <taxon>Pseudomonadota</taxon>
        <taxon>Gammaproteobacteria</taxon>
        <taxon>Cellvibrionales</taxon>
        <taxon>Spongiibacteraceae</taxon>
        <taxon>Spongiibacter</taxon>
    </lineage>
</organism>
<dbReference type="RefSeq" id="WP_198568519.1">
    <property type="nucleotide sequence ID" value="NZ_CP066167.1"/>
</dbReference>
<evidence type="ECO:0000259" key="10">
    <source>
        <dbReference type="Pfam" id="PF01479"/>
    </source>
</evidence>
<evidence type="ECO:0000259" key="9">
    <source>
        <dbReference type="Pfam" id="PF00849"/>
    </source>
</evidence>
<comment type="similarity">
    <text evidence="1 8">Belongs to the pseudouridine synthase RluA family.</text>
</comment>
<feature type="domain" description="Pseudouridine synthase RsuA/RluA-like" evidence="9">
    <location>
        <begin position="92"/>
        <end position="242"/>
    </location>
</feature>
<dbReference type="NCBIfam" id="TIGR00005">
    <property type="entry name" value="rluA_subfam"/>
    <property type="match status" value="1"/>
</dbReference>
<comment type="catalytic activity">
    <reaction evidence="8">
        <text>a uridine in RNA = a pseudouridine in RNA</text>
        <dbReference type="Rhea" id="RHEA:48348"/>
        <dbReference type="Rhea" id="RHEA-COMP:12068"/>
        <dbReference type="Rhea" id="RHEA-COMP:12069"/>
        <dbReference type="ChEBI" id="CHEBI:65314"/>
        <dbReference type="ChEBI" id="CHEBI:65315"/>
    </reaction>
</comment>
<dbReference type="InterPro" id="IPR006145">
    <property type="entry name" value="PsdUridine_synth_RsuA/RluA"/>
</dbReference>
<dbReference type="SUPFAM" id="SSF55120">
    <property type="entry name" value="Pseudouridine synthase"/>
    <property type="match status" value="1"/>
</dbReference>
<evidence type="ECO:0000256" key="1">
    <source>
        <dbReference type="ARBA" id="ARBA00010876"/>
    </source>
</evidence>
<dbReference type="InterPro" id="IPR036986">
    <property type="entry name" value="S4_RNA-bd_sf"/>
</dbReference>
<dbReference type="SUPFAM" id="SSF55174">
    <property type="entry name" value="Alpha-L RNA-binding motif"/>
    <property type="match status" value="1"/>
</dbReference>
<sequence length="320" mass="35602">MTETIDQQRDVTPDLTGSRLDQAASRLFPDFSRSRLQSWIKSGELTVNGATRRPRDPVEEGETLVLRAQVEPEGRWQPEEITLDIVYEDSELLVVNKPAGLVVHPGAGNPTGTLLNALLNHCPGIDVVPRAGIVHRLDRDTTGLMVVAKTLMAHADLVDQLQSRQVHREYDAVVFGPLTGGGTVDEPIGRHPQARTKMAVVQIGGKEAVTHYRLHKRYRDHCHIRCFLETGRTHQIRVHMAHLKHPLVGDTTYAGRPRLPKGASADLVEVLRGFPRQALHARRLELEHPASGDTMVWEVDLPEDIKQLLAALDAEEARQS</sequence>
<dbReference type="PANTHER" id="PTHR21600:SF44">
    <property type="entry name" value="RIBOSOMAL LARGE SUBUNIT PSEUDOURIDINE SYNTHASE D"/>
    <property type="match status" value="1"/>
</dbReference>
<dbReference type="GO" id="GO:0003723">
    <property type="term" value="F:RNA binding"/>
    <property type="evidence" value="ECO:0007669"/>
    <property type="project" value="UniProtKB-KW"/>
</dbReference>
<dbReference type="FunFam" id="3.30.2350.10:FF:000006">
    <property type="entry name" value="Pseudouridine synthase"/>
    <property type="match status" value="1"/>
</dbReference>
<dbReference type="InterPro" id="IPR050188">
    <property type="entry name" value="RluA_PseudoU_synthase"/>
</dbReference>
<protein>
    <recommendedName>
        <fullName evidence="8">Pseudouridine synthase</fullName>
        <ecNumber evidence="8">5.4.99.-</ecNumber>
    </recommendedName>
</protein>
<dbReference type="GO" id="GO:0000455">
    <property type="term" value="P:enzyme-directed rRNA pseudouridine synthesis"/>
    <property type="evidence" value="ECO:0007669"/>
    <property type="project" value="TreeGrafter"/>
</dbReference>
<dbReference type="Gene3D" id="3.30.2350.10">
    <property type="entry name" value="Pseudouridine synthase"/>
    <property type="match status" value="1"/>
</dbReference>
<evidence type="ECO:0000256" key="2">
    <source>
        <dbReference type="ARBA" id="ARBA00022884"/>
    </source>
</evidence>
<evidence type="ECO:0000256" key="7">
    <source>
        <dbReference type="PROSITE-ProRule" id="PRU00182"/>
    </source>
</evidence>
<dbReference type="InterPro" id="IPR006224">
    <property type="entry name" value="PsdUridine_synth_RluA-like_CS"/>
</dbReference>
<evidence type="ECO:0000256" key="4">
    <source>
        <dbReference type="ARBA" id="ARBA00036882"/>
    </source>
</evidence>
<evidence type="ECO:0000313" key="11">
    <source>
        <dbReference type="EMBL" id="QQD17017.1"/>
    </source>
</evidence>
<dbReference type="Gene3D" id="3.10.290.10">
    <property type="entry name" value="RNA-binding S4 domain"/>
    <property type="match status" value="1"/>
</dbReference>
<accession>A0A7T4UNX8</accession>
<feature type="active site" evidence="6">
    <location>
        <position position="138"/>
    </location>
</feature>
<gene>
    <name evidence="11" type="primary">rluD</name>
    <name evidence="11" type="ORF">I6N98_11570</name>
</gene>
<evidence type="ECO:0000313" key="12">
    <source>
        <dbReference type="Proteomes" id="UP000596063"/>
    </source>
</evidence>
<name>A0A7T4UNX8_9GAMM</name>
<dbReference type="AlphaFoldDB" id="A0A7T4UNX8"/>
<evidence type="ECO:0000256" key="5">
    <source>
        <dbReference type="ARBA" id="ARBA00056072"/>
    </source>
</evidence>
<dbReference type="Pfam" id="PF01479">
    <property type="entry name" value="S4"/>
    <property type="match status" value="1"/>
</dbReference>
<dbReference type="NCBIfam" id="NF008385">
    <property type="entry name" value="PRK11180.1"/>
    <property type="match status" value="1"/>
</dbReference>
<keyword evidence="2 7" id="KW-0694">RNA-binding</keyword>
<feature type="domain" description="RNA-binding S4" evidence="10">
    <location>
        <begin position="19"/>
        <end position="63"/>
    </location>
</feature>
<dbReference type="PANTHER" id="PTHR21600">
    <property type="entry name" value="MITOCHONDRIAL RNA PSEUDOURIDINE SYNTHASE"/>
    <property type="match status" value="1"/>
</dbReference>
<comment type="catalytic activity">
    <reaction evidence="4">
        <text>uridine(1911/1915/1917) in 23S rRNA = pseudouridine(1911/1915/1917) in 23S rRNA</text>
        <dbReference type="Rhea" id="RHEA:42524"/>
        <dbReference type="Rhea" id="RHEA-COMP:10097"/>
        <dbReference type="Rhea" id="RHEA-COMP:10098"/>
        <dbReference type="ChEBI" id="CHEBI:65314"/>
        <dbReference type="ChEBI" id="CHEBI:65315"/>
        <dbReference type="EC" id="5.4.99.23"/>
    </reaction>
</comment>
<evidence type="ECO:0000256" key="8">
    <source>
        <dbReference type="RuleBase" id="RU362028"/>
    </source>
</evidence>
<dbReference type="GO" id="GO:0160140">
    <property type="term" value="F:23S rRNA pseudouridine(1911/1915/1917) synthase activity"/>
    <property type="evidence" value="ECO:0007669"/>
    <property type="project" value="UniProtKB-EC"/>
</dbReference>
<dbReference type="KEGG" id="snan:I6N98_11570"/>